<evidence type="ECO:0000313" key="4">
    <source>
        <dbReference type="Proteomes" id="UP001079430"/>
    </source>
</evidence>
<dbReference type="SUPFAM" id="SSF51430">
    <property type="entry name" value="NAD(P)-linked oxidoreductase"/>
    <property type="match status" value="1"/>
</dbReference>
<proteinExistence type="predicted"/>
<evidence type="ECO:0000259" key="2">
    <source>
        <dbReference type="Pfam" id="PF00248"/>
    </source>
</evidence>
<protein>
    <submittedName>
        <fullName evidence="3">Aldo/keto reductase</fullName>
    </submittedName>
</protein>
<feature type="domain" description="NADP-dependent oxidoreductase" evidence="2">
    <location>
        <begin position="24"/>
        <end position="330"/>
    </location>
</feature>
<dbReference type="InterPro" id="IPR036812">
    <property type="entry name" value="NAD(P)_OxRdtase_dom_sf"/>
</dbReference>
<dbReference type="RefSeq" id="WP_269286149.1">
    <property type="nucleotide sequence ID" value="NZ_JAPVOI010000006.1"/>
</dbReference>
<sequence>MLASDISAINRRPLGRSGLAAAPIGLGCWAIGGYFTLDGKPDGWGEVDDEQSIRAIHLGLEMGASLIDTADAYGTGHSEEVIGRALGGRRADAIIATKFGYTYDRAARALVSTDVSPAYIEQACAASLERLGTDYIDLYQIHVGELSADLADAAGETLEKLAEKGAIRFWGWSTDNAAAAKRMVKFPHFVAVQQELNVFTDGPAMLAMCEGNNLASLNRSPLAMGFLSGKFSPETRLPPSDVRAAGHSWVRFFEDGRPRADYLHRLAEVRVLLQTGGRTLAQGALGWILARSPNTFPIPGFKTEAQVRENLAALEKGPLPSATMAEIDALLGTRPIKGDRSAGNGTRR</sequence>
<accession>A0ABT4KS91</accession>
<organism evidence="3 4">
    <name type="scientific">Sinorhizobium psoraleae</name>
    <dbReference type="NCBI Taxonomy" id="520838"/>
    <lineage>
        <taxon>Bacteria</taxon>
        <taxon>Pseudomonadati</taxon>
        <taxon>Pseudomonadota</taxon>
        <taxon>Alphaproteobacteria</taxon>
        <taxon>Hyphomicrobiales</taxon>
        <taxon>Rhizobiaceae</taxon>
        <taxon>Sinorhizobium/Ensifer group</taxon>
        <taxon>Sinorhizobium</taxon>
    </lineage>
</organism>
<dbReference type="PANTHER" id="PTHR43364:SF4">
    <property type="entry name" value="NAD(P)-LINKED OXIDOREDUCTASE SUPERFAMILY PROTEIN"/>
    <property type="match status" value="1"/>
</dbReference>
<dbReference type="InterPro" id="IPR050523">
    <property type="entry name" value="AKR_Detox_Biosynth"/>
</dbReference>
<reference evidence="3" key="1">
    <citation type="submission" date="2022-10" db="EMBL/GenBank/DDBJ databases">
        <title>Whole genome sequencing of three plant growth promoting bacteria isolated from Vachellia tortilis subsp. raddiana in Morocco.</title>
        <authorList>
            <person name="Hnini M."/>
            <person name="Zouagui R."/>
            <person name="Zouagui H."/>
            <person name="Chemao Elfihri M.-W."/>
            <person name="Ibrahimi A."/>
            <person name="Sbabou L."/>
            <person name="Aurag J."/>
        </authorList>
    </citation>
    <scope>NUCLEOTIDE SEQUENCE</scope>
    <source>
        <strain evidence="3">LMR678</strain>
    </source>
</reference>
<keyword evidence="4" id="KW-1185">Reference proteome</keyword>
<gene>
    <name evidence="3" type="ORF">O3W52_31115</name>
</gene>
<dbReference type="Proteomes" id="UP001079430">
    <property type="component" value="Unassembled WGS sequence"/>
</dbReference>
<evidence type="ECO:0000313" key="3">
    <source>
        <dbReference type="EMBL" id="MCZ4094171.1"/>
    </source>
</evidence>
<dbReference type="InterPro" id="IPR023210">
    <property type="entry name" value="NADP_OxRdtase_dom"/>
</dbReference>
<dbReference type="EMBL" id="JAPVOI010000006">
    <property type="protein sequence ID" value="MCZ4094171.1"/>
    <property type="molecule type" value="Genomic_DNA"/>
</dbReference>
<dbReference type="Pfam" id="PF00248">
    <property type="entry name" value="Aldo_ket_red"/>
    <property type="match status" value="1"/>
</dbReference>
<keyword evidence="1" id="KW-0560">Oxidoreductase</keyword>
<name>A0ABT4KS91_9HYPH</name>
<dbReference type="PANTHER" id="PTHR43364">
    <property type="entry name" value="NADH-SPECIFIC METHYLGLYOXAL REDUCTASE-RELATED"/>
    <property type="match status" value="1"/>
</dbReference>
<comment type="caution">
    <text evidence="3">The sequence shown here is derived from an EMBL/GenBank/DDBJ whole genome shotgun (WGS) entry which is preliminary data.</text>
</comment>
<dbReference type="Gene3D" id="3.20.20.100">
    <property type="entry name" value="NADP-dependent oxidoreductase domain"/>
    <property type="match status" value="1"/>
</dbReference>
<evidence type="ECO:0000256" key="1">
    <source>
        <dbReference type="ARBA" id="ARBA00023002"/>
    </source>
</evidence>